<proteinExistence type="predicted"/>
<accession>A0A2N9LA85</accession>
<dbReference type="EMBL" id="OKRB01000085">
    <property type="protein sequence ID" value="SPE20160.1"/>
    <property type="molecule type" value="Genomic_DNA"/>
</dbReference>
<protein>
    <submittedName>
        <fullName evidence="1">Uncharacterized protein</fullName>
    </submittedName>
</protein>
<sequence length="38" mass="4271">MCVDLSEEVYAKSSGTTLKVRATLPMNTERHDPCRPHP</sequence>
<evidence type="ECO:0000313" key="2">
    <source>
        <dbReference type="Proteomes" id="UP000239735"/>
    </source>
</evidence>
<evidence type="ECO:0000313" key="1">
    <source>
        <dbReference type="EMBL" id="SPE20160.1"/>
    </source>
</evidence>
<dbReference type="AlphaFoldDB" id="A0A2N9LA85"/>
<reference evidence="2" key="1">
    <citation type="submission" date="2018-02" db="EMBL/GenBank/DDBJ databases">
        <authorList>
            <person name="Hausmann B."/>
        </authorList>
    </citation>
    <scope>NUCLEOTIDE SEQUENCE [LARGE SCALE GENOMIC DNA]</scope>
    <source>
        <strain evidence="2">Peat soil MAG SbA5</strain>
    </source>
</reference>
<gene>
    <name evidence="1" type="ORF">SBA5_290014</name>
</gene>
<dbReference type="Proteomes" id="UP000239735">
    <property type="component" value="Unassembled WGS sequence"/>
</dbReference>
<organism evidence="1 2">
    <name type="scientific">Candidatus Sulfuritelmatomonas gaucii</name>
    <dbReference type="NCBI Taxonomy" id="2043161"/>
    <lineage>
        <taxon>Bacteria</taxon>
        <taxon>Pseudomonadati</taxon>
        <taxon>Acidobacteriota</taxon>
        <taxon>Terriglobia</taxon>
        <taxon>Terriglobales</taxon>
        <taxon>Acidobacteriaceae</taxon>
        <taxon>Candidatus Sulfuritelmatomonas</taxon>
    </lineage>
</organism>
<name>A0A2N9LA85_9BACT</name>